<evidence type="ECO:0000256" key="1">
    <source>
        <dbReference type="SAM" id="Coils"/>
    </source>
</evidence>
<organism evidence="2 3">
    <name type="scientific">Rotaria sordida</name>
    <dbReference type="NCBI Taxonomy" id="392033"/>
    <lineage>
        <taxon>Eukaryota</taxon>
        <taxon>Metazoa</taxon>
        <taxon>Spiralia</taxon>
        <taxon>Gnathifera</taxon>
        <taxon>Rotifera</taxon>
        <taxon>Eurotatoria</taxon>
        <taxon>Bdelloidea</taxon>
        <taxon>Philodinida</taxon>
        <taxon>Philodinidae</taxon>
        <taxon>Rotaria</taxon>
    </lineage>
</organism>
<accession>A0A814F242</accession>
<comment type="caution">
    <text evidence="2">The sequence shown here is derived from an EMBL/GenBank/DDBJ whole genome shotgun (WGS) entry which is preliminary data.</text>
</comment>
<dbReference type="EMBL" id="CAJNOT010000417">
    <property type="protein sequence ID" value="CAF0974898.1"/>
    <property type="molecule type" value="Genomic_DNA"/>
</dbReference>
<keyword evidence="1" id="KW-0175">Coiled coil</keyword>
<protein>
    <submittedName>
        <fullName evidence="2">Uncharacterized protein</fullName>
    </submittedName>
</protein>
<feature type="coiled-coil region" evidence="1">
    <location>
        <begin position="38"/>
        <end position="72"/>
    </location>
</feature>
<evidence type="ECO:0000313" key="2">
    <source>
        <dbReference type="EMBL" id="CAF0974898.1"/>
    </source>
</evidence>
<sequence>MRILEYYYFGKMPQSCSMEQCMRTSRWLCDCCQQYLCLQHLNEHNALLISQLNSLTNKIDTLSDRLETLNSHKAIGNSREKLEQWRQDCYKKIDSFFEQKCQELDQLVNEKVSQQREELNQIQSKIPELINTQETTRQDVDRLTSTIHQLETNMNKIEQTCFTIDIRPLIIDDTLISIEKTSDDKLNLSTLSPVYRTIHRPQESFRPFTANDRYLLMHQEPNLSLLDKEMNIVKQVLWPFDAIQDMCWSSTLDRFIVLGKNNIYLVNENTMSINNVHTMEERNWLSCTCSDTVLFACTNGRAASIMEFTLFPTIELIREWKHPRTCTKDEFIVSTVYNNENLALVIVNVLDKSLRMELRINLDRNPDISSIKSFQDHKDSIHDLCGILFEKFHLLLAASSDLYLWNIANRKYLWTFLFPNEIHSICASSFSTTIYYGTDIGTSFIVSSRTLTIQVN</sequence>
<dbReference type="InterPro" id="IPR015943">
    <property type="entry name" value="WD40/YVTN_repeat-like_dom_sf"/>
</dbReference>
<dbReference type="Proteomes" id="UP000663864">
    <property type="component" value="Unassembled WGS sequence"/>
</dbReference>
<evidence type="ECO:0000313" key="3">
    <source>
        <dbReference type="Proteomes" id="UP000663864"/>
    </source>
</evidence>
<dbReference type="AlphaFoldDB" id="A0A814F242"/>
<dbReference type="Gene3D" id="2.130.10.10">
    <property type="entry name" value="YVTN repeat-like/Quinoprotein amine dehydrogenase"/>
    <property type="match status" value="1"/>
</dbReference>
<feature type="coiled-coil region" evidence="1">
    <location>
        <begin position="97"/>
        <end position="160"/>
    </location>
</feature>
<name>A0A814F242_9BILA</name>
<proteinExistence type="predicted"/>
<gene>
    <name evidence="2" type="ORF">ZHD862_LOCUS11197</name>
</gene>
<reference evidence="2" key="1">
    <citation type="submission" date="2021-02" db="EMBL/GenBank/DDBJ databases">
        <authorList>
            <person name="Nowell W R."/>
        </authorList>
    </citation>
    <scope>NUCLEOTIDE SEQUENCE</scope>
</reference>
<dbReference type="SUPFAM" id="SSF69322">
    <property type="entry name" value="Tricorn protease domain 2"/>
    <property type="match status" value="1"/>
</dbReference>